<keyword evidence="1" id="KW-0456">Lyase</keyword>
<protein>
    <recommendedName>
        <fullName evidence="2">Amidohydrolase-related domain-containing protein</fullName>
    </recommendedName>
</protein>
<dbReference type="GO" id="GO:0005737">
    <property type="term" value="C:cytoplasm"/>
    <property type="evidence" value="ECO:0007669"/>
    <property type="project" value="TreeGrafter"/>
</dbReference>
<dbReference type="PANTHER" id="PTHR21240:SF28">
    <property type="entry name" value="ISO-OROTATE DECARBOXYLASE (EUROFUNG)"/>
    <property type="match status" value="1"/>
</dbReference>
<dbReference type="InterPro" id="IPR032465">
    <property type="entry name" value="ACMSD"/>
</dbReference>
<dbReference type="Pfam" id="PF04909">
    <property type="entry name" value="Amidohydro_2"/>
    <property type="match status" value="1"/>
</dbReference>
<dbReference type="EMBL" id="SODF01000001">
    <property type="protein sequence ID" value="TDW23195.1"/>
    <property type="molecule type" value="Genomic_DNA"/>
</dbReference>
<dbReference type="GO" id="GO:0016831">
    <property type="term" value="F:carboxy-lyase activity"/>
    <property type="evidence" value="ECO:0007669"/>
    <property type="project" value="InterPro"/>
</dbReference>
<reference evidence="3 4" key="1">
    <citation type="submission" date="2019-03" db="EMBL/GenBank/DDBJ databases">
        <title>Genomic Encyclopedia of Type Strains, Phase III (KMG-III): the genomes of soil and plant-associated and newly described type strains.</title>
        <authorList>
            <person name="Whitman W."/>
        </authorList>
    </citation>
    <scope>NUCLEOTIDE SEQUENCE [LARGE SCALE GENOMIC DNA]</scope>
    <source>
        <strain evidence="3 4">VKM Ac-2570</strain>
    </source>
</reference>
<sequence length="251" mass="27086">MIIDAHTHLPPDSFYPPELGRGPEGFLALCDTHGVDVAWVFTTAGLNDPDPRHNDVVRAFCAAAPDRLVPFCTVFPHLSGAVDELHRAVEAGARGLKLHPWLQGFSPIEPCMDDLGTALEALGIPVVFHDGTPPNSSPLQIAAFAERHPGVPVILGHGGLHDLWVEAVAALQRVDNLWVIPSGTPPAGLRQLVDQVGTGRLLFGSDAGFGDPHWQTFQLSKIRDLRLRPEDEATLLSGNAQLLMQPDRGSR</sequence>
<dbReference type="InterPro" id="IPR032466">
    <property type="entry name" value="Metal_Hydrolase"/>
</dbReference>
<evidence type="ECO:0000259" key="2">
    <source>
        <dbReference type="Pfam" id="PF04909"/>
    </source>
</evidence>
<dbReference type="SUPFAM" id="SSF51556">
    <property type="entry name" value="Metallo-dependent hydrolases"/>
    <property type="match status" value="1"/>
</dbReference>
<dbReference type="RefSeq" id="WP_134117598.1">
    <property type="nucleotide sequence ID" value="NZ_SODF01000001.1"/>
</dbReference>
<evidence type="ECO:0000313" key="3">
    <source>
        <dbReference type="EMBL" id="TDW23195.1"/>
    </source>
</evidence>
<feature type="domain" description="Amidohydrolase-related" evidence="2">
    <location>
        <begin position="3"/>
        <end position="240"/>
    </location>
</feature>
<accession>A0A4R7ZZA3</accession>
<proteinExistence type="predicted"/>
<comment type="caution">
    <text evidence="3">The sequence shown here is derived from an EMBL/GenBank/DDBJ whole genome shotgun (WGS) entry which is preliminary data.</text>
</comment>
<name>A0A4R7ZZA3_9ACTN</name>
<dbReference type="OrthoDB" id="1407586at2"/>
<dbReference type="Proteomes" id="UP000295447">
    <property type="component" value="Unassembled WGS sequence"/>
</dbReference>
<organism evidence="3 4">
    <name type="scientific">Kribbella kalugense</name>
    <dbReference type="NCBI Taxonomy" id="2512221"/>
    <lineage>
        <taxon>Bacteria</taxon>
        <taxon>Bacillati</taxon>
        <taxon>Actinomycetota</taxon>
        <taxon>Actinomycetes</taxon>
        <taxon>Propionibacteriales</taxon>
        <taxon>Kribbellaceae</taxon>
        <taxon>Kribbella</taxon>
    </lineage>
</organism>
<dbReference type="GO" id="GO:0019748">
    <property type="term" value="P:secondary metabolic process"/>
    <property type="evidence" value="ECO:0007669"/>
    <property type="project" value="TreeGrafter"/>
</dbReference>
<evidence type="ECO:0000256" key="1">
    <source>
        <dbReference type="ARBA" id="ARBA00023239"/>
    </source>
</evidence>
<keyword evidence="4" id="KW-1185">Reference proteome</keyword>
<dbReference type="AlphaFoldDB" id="A0A4R7ZZA3"/>
<dbReference type="InterPro" id="IPR006680">
    <property type="entry name" value="Amidohydro-rel"/>
</dbReference>
<dbReference type="PANTHER" id="PTHR21240">
    <property type="entry name" value="2-AMINO-3-CARBOXYLMUCONATE-6-SEMIALDEHYDE DECARBOXYLASE"/>
    <property type="match status" value="1"/>
</dbReference>
<dbReference type="GO" id="GO:0016787">
    <property type="term" value="F:hydrolase activity"/>
    <property type="evidence" value="ECO:0007669"/>
    <property type="project" value="InterPro"/>
</dbReference>
<gene>
    <name evidence="3" type="ORF">EV650_2046</name>
</gene>
<dbReference type="Gene3D" id="3.20.20.140">
    <property type="entry name" value="Metal-dependent hydrolases"/>
    <property type="match status" value="1"/>
</dbReference>
<evidence type="ECO:0000313" key="4">
    <source>
        <dbReference type="Proteomes" id="UP000295447"/>
    </source>
</evidence>